<gene>
    <name evidence="2" type="ORF">M569_16086</name>
</gene>
<dbReference type="EMBL" id="AUSU01008951">
    <property type="protein sequence ID" value="EPS58729.1"/>
    <property type="molecule type" value="Genomic_DNA"/>
</dbReference>
<evidence type="ECO:0000313" key="2">
    <source>
        <dbReference type="EMBL" id="EPS58729.1"/>
    </source>
</evidence>
<keyword evidence="3" id="KW-1185">Reference proteome</keyword>
<proteinExistence type="predicted"/>
<sequence length="134" mass="14771">MAEEEEEMICRGEGESAAVSGEFSHYTVMEDRFVAMRRSSSDDEDDDDDGDGGVVVVMRKESFCSSLVRNARVAAIRSREIEEYLLNDDYRTDGDTPAPAPPSAGVKASEKMEAESKRKSIASCIGAIFGWFQK</sequence>
<accession>S8BWI3</accession>
<evidence type="ECO:0000256" key="1">
    <source>
        <dbReference type="SAM" id="MobiDB-lite"/>
    </source>
</evidence>
<organism evidence="2 3">
    <name type="scientific">Genlisea aurea</name>
    <dbReference type="NCBI Taxonomy" id="192259"/>
    <lineage>
        <taxon>Eukaryota</taxon>
        <taxon>Viridiplantae</taxon>
        <taxon>Streptophyta</taxon>
        <taxon>Embryophyta</taxon>
        <taxon>Tracheophyta</taxon>
        <taxon>Spermatophyta</taxon>
        <taxon>Magnoliopsida</taxon>
        <taxon>eudicotyledons</taxon>
        <taxon>Gunneridae</taxon>
        <taxon>Pentapetalae</taxon>
        <taxon>asterids</taxon>
        <taxon>lamiids</taxon>
        <taxon>Lamiales</taxon>
        <taxon>Lentibulariaceae</taxon>
        <taxon>Genlisea</taxon>
    </lineage>
</organism>
<name>S8BWI3_9LAMI</name>
<comment type="caution">
    <text evidence="2">The sequence shown here is derived from an EMBL/GenBank/DDBJ whole genome shotgun (WGS) entry which is preliminary data.</text>
</comment>
<evidence type="ECO:0000313" key="3">
    <source>
        <dbReference type="Proteomes" id="UP000015453"/>
    </source>
</evidence>
<dbReference type="AlphaFoldDB" id="S8BWI3"/>
<dbReference type="Proteomes" id="UP000015453">
    <property type="component" value="Unassembled WGS sequence"/>
</dbReference>
<protein>
    <submittedName>
        <fullName evidence="2">Uncharacterized protein</fullName>
    </submittedName>
</protein>
<feature type="region of interest" description="Disordered" evidence="1">
    <location>
        <begin position="88"/>
        <end position="112"/>
    </location>
</feature>
<reference evidence="2 3" key="1">
    <citation type="journal article" date="2013" name="BMC Genomics">
        <title>The miniature genome of a carnivorous plant Genlisea aurea contains a low number of genes and short non-coding sequences.</title>
        <authorList>
            <person name="Leushkin E.V."/>
            <person name="Sutormin R.A."/>
            <person name="Nabieva E.R."/>
            <person name="Penin A.A."/>
            <person name="Kondrashov A.S."/>
            <person name="Logacheva M.D."/>
        </authorList>
    </citation>
    <scope>NUCLEOTIDE SEQUENCE [LARGE SCALE GENOMIC DNA]</scope>
</reference>